<comment type="caution">
    <text evidence="1">The sequence shown here is derived from an EMBL/GenBank/DDBJ whole genome shotgun (WGS) entry which is preliminary data.</text>
</comment>
<accession>A0A8T2S5Y7</accession>
<protein>
    <recommendedName>
        <fullName evidence="3">MACPF domain-containing protein</fullName>
    </recommendedName>
</protein>
<dbReference type="EMBL" id="CM035427">
    <property type="protein sequence ID" value="KAH7306434.1"/>
    <property type="molecule type" value="Genomic_DNA"/>
</dbReference>
<dbReference type="AlphaFoldDB" id="A0A8T2S5Y7"/>
<evidence type="ECO:0008006" key="3">
    <source>
        <dbReference type="Google" id="ProtNLM"/>
    </source>
</evidence>
<keyword evidence="2" id="KW-1185">Reference proteome</keyword>
<evidence type="ECO:0000313" key="2">
    <source>
        <dbReference type="Proteomes" id="UP000825935"/>
    </source>
</evidence>
<sequence length="331" mass="36331">MADADSALLAPGIIAKVSGGRALRGFRPVNDAKLQLELRNHEPVCVNDERLGEAKIALLRPPSAASANGDCAIRRTNRGSFYDTRWFARKGYSESFRASVTQKGWSLATKIHASSSLAKTDLEAIFSGKKHSAQDENQHESEGESELYVCESFYIPLYSFQIPRNQMLLSEAALQRALSVQTESDAEDFFKSFGAFASEGEYILGGVSIKQKIVKLSEYASLDSLLQTNETETKFGLTGAHSNPWFSIDGKLDNAQGNSTKSILNDQITASAMNVMQSTYILGPNDAKDMPEFLEKLRHDPEKSVAIIDKSIDDRSTLVGVIATERSTTFI</sequence>
<dbReference type="Proteomes" id="UP000825935">
    <property type="component" value="Chromosome 22"/>
</dbReference>
<gene>
    <name evidence="1" type="ORF">KP509_22G011700</name>
</gene>
<proteinExistence type="predicted"/>
<dbReference type="OMA" id="PERERCM"/>
<evidence type="ECO:0000313" key="1">
    <source>
        <dbReference type="EMBL" id="KAH7306434.1"/>
    </source>
</evidence>
<name>A0A8T2S5Y7_CERRI</name>
<reference evidence="1" key="1">
    <citation type="submission" date="2021-08" db="EMBL/GenBank/DDBJ databases">
        <title>WGS assembly of Ceratopteris richardii.</title>
        <authorList>
            <person name="Marchant D.B."/>
            <person name="Chen G."/>
            <person name="Jenkins J."/>
            <person name="Shu S."/>
            <person name="Leebens-Mack J."/>
            <person name="Grimwood J."/>
            <person name="Schmutz J."/>
            <person name="Soltis P."/>
            <person name="Soltis D."/>
            <person name="Chen Z.-H."/>
        </authorList>
    </citation>
    <scope>NUCLEOTIDE SEQUENCE</scope>
    <source>
        <strain evidence="1">Whitten #5841</strain>
        <tissue evidence="1">Leaf</tissue>
    </source>
</reference>
<organism evidence="1 2">
    <name type="scientific">Ceratopteris richardii</name>
    <name type="common">Triangle waterfern</name>
    <dbReference type="NCBI Taxonomy" id="49495"/>
    <lineage>
        <taxon>Eukaryota</taxon>
        <taxon>Viridiplantae</taxon>
        <taxon>Streptophyta</taxon>
        <taxon>Embryophyta</taxon>
        <taxon>Tracheophyta</taxon>
        <taxon>Polypodiopsida</taxon>
        <taxon>Polypodiidae</taxon>
        <taxon>Polypodiales</taxon>
        <taxon>Pteridineae</taxon>
        <taxon>Pteridaceae</taxon>
        <taxon>Parkerioideae</taxon>
        <taxon>Ceratopteris</taxon>
    </lineage>
</organism>